<name>A0A1V4K0A3_PATFA</name>
<protein>
    <submittedName>
        <fullName evidence="7">Coiled-coil domain-containing protein 18 isoform B</fullName>
    </submittedName>
</protein>
<reference evidence="7 8" key="1">
    <citation type="submission" date="2016-02" db="EMBL/GenBank/DDBJ databases">
        <title>Band-tailed pigeon sequencing and assembly.</title>
        <authorList>
            <person name="Soares A.E."/>
            <person name="Novak B.J."/>
            <person name="Rice E.S."/>
            <person name="O'Connell B."/>
            <person name="Chang D."/>
            <person name="Weber S."/>
            <person name="Shapiro B."/>
        </authorList>
    </citation>
    <scope>NUCLEOTIDE SEQUENCE [LARGE SCALE GENOMIC DNA]</scope>
    <source>
        <strain evidence="7">BTP2013</strain>
        <tissue evidence="7">Blood</tissue>
    </source>
</reference>
<feature type="coiled-coil region" evidence="6">
    <location>
        <begin position="795"/>
        <end position="980"/>
    </location>
</feature>
<dbReference type="Pfam" id="PF00106">
    <property type="entry name" value="adh_short"/>
    <property type="match status" value="1"/>
</dbReference>
<keyword evidence="5" id="KW-0443">Lipid metabolism</keyword>
<dbReference type="PRINTS" id="PR00081">
    <property type="entry name" value="GDHRDH"/>
</dbReference>
<evidence type="ECO:0000256" key="6">
    <source>
        <dbReference type="SAM" id="Coils"/>
    </source>
</evidence>
<proteinExistence type="predicted"/>
<feature type="coiled-coil region" evidence="6">
    <location>
        <begin position="174"/>
        <end position="324"/>
    </location>
</feature>
<organism evidence="7 8">
    <name type="scientific">Patagioenas fasciata monilis</name>
    <dbReference type="NCBI Taxonomy" id="372326"/>
    <lineage>
        <taxon>Eukaryota</taxon>
        <taxon>Metazoa</taxon>
        <taxon>Chordata</taxon>
        <taxon>Craniata</taxon>
        <taxon>Vertebrata</taxon>
        <taxon>Euteleostomi</taxon>
        <taxon>Archelosauria</taxon>
        <taxon>Archosauria</taxon>
        <taxon>Dinosauria</taxon>
        <taxon>Saurischia</taxon>
        <taxon>Theropoda</taxon>
        <taxon>Coelurosauria</taxon>
        <taxon>Aves</taxon>
        <taxon>Neognathae</taxon>
        <taxon>Neoaves</taxon>
        <taxon>Columbimorphae</taxon>
        <taxon>Columbiformes</taxon>
        <taxon>Columbidae</taxon>
        <taxon>Patagioenas</taxon>
    </lineage>
</organism>
<evidence type="ECO:0000313" key="7">
    <source>
        <dbReference type="EMBL" id="OPJ77317.1"/>
    </source>
</evidence>
<dbReference type="PANTHER" id="PTHR18875:SF8">
    <property type="entry name" value="COILED-COIL DOMAIN-CONTAINING PROTEIN 18"/>
    <property type="match status" value="1"/>
</dbReference>
<evidence type="ECO:0000313" key="8">
    <source>
        <dbReference type="Proteomes" id="UP000190648"/>
    </source>
</evidence>
<keyword evidence="4 6" id="KW-0175">Coiled coil</keyword>
<dbReference type="InterPro" id="IPR036291">
    <property type="entry name" value="NAD(P)-bd_dom_sf"/>
</dbReference>
<evidence type="ECO:0000256" key="5">
    <source>
        <dbReference type="ARBA" id="ARBA00023098"/>
    </source>
</evidence>
<dbReference type="EMBL" id="LSYS01005497">
    <property type="protein sequence ID" value="OPJ77317.1"/>
    <property type="molecule type" value="Genomic_DNA"/>
</dbReference>
<dbReference type="PROSITE" id="PS00061">
    <property type="entry name" value="ADH_SHORT"/>
    <property type="match status" value="1"/>
</dbReference>
<keyword evidence="3" id="KW-0560">Oxidoreductase</keyword>
<feature type="coiled-coil region" evidence="6">
    <location>
        <begin position="492"/>
        <end position="526"/>
    </location>
</feature>
<gene>
    <name evidence="7" type="primary">CCDC18</name>
    <name evidence="7" type="ORF">AV530_007666</name>
</gene>
<feature type="coiled-coil region" evidence="6">
    <location>
        <begin position="14"/>
        <end position="48"/>
    </location>
</feature>
<dbReference type="GO" id="GO:0006629">
    <property type="term" value="P:lipid metabolic process"/>
    <property type="evidence" value="ECO:0007669"/>
    <property type="project" value="UniProtKB-KW"/>
</dbReference>
<dbReference type="PRINTS" id="PR00080">
    <property type="entry name" value="SDRFAMILY"/>
</dbReference>
<dbReference type="CDD" id="cd09806">
    <property type="entry name" value="type1_17beta-HSD-like_SDR_c"/>
    <property type="match status" value="1"/>
</dbReference>
<dbReference type="Proteomes" id="UP000190648">
    <property type="component" value="Unassembled WGS sequence"/>
</dbReference>
<feature type="coiled-coil region" evidence="6">
    <location>
        <begin position="555"/>
        <end position="695"/>
    </location>
</feature>
<evidence type="ECO:0000256" key="3">
    <source>
        <dbReference type="ARBA" id="ARBA00023002"/>
    </source>
</evidence>
<dbReference type="InterPro" id="IPR020904">
    <property type="entry name" value="Sc_DH/Rdtase_CS"/>
</dbReference>
<evidence type="ECO:0000256" key="2">
    <source>
        <dbReference type="ARBA" id="ARBA00022490"/>
    </source>
</evidence>
<dbReference type="GO" id="GO:0016491">
    <property type="term" value="F:oxidoreductase activity"/>
    <property type="evidence" value="ECO:0007669"/>
    <property type="project" value="UniProtKB-KW"/>
</dbReference>
<dbReference type="Gene3D" id="1.10.287.1490">
    <property type="match status" value="1"/>
</dbReference>
<dbReference type="SUPFAM" id="SSF51735">
    <property type="entry name" value="NAD(P)-binding Rossmann-fold domains"/>
    <property type="match status" value="1"/>
</dbReference>
<evidence type="ECO:0000256" key="1">
    <source>
        <dbReference type="ARBA" id="ARBA00004496"/>
    </source>
</evidence>
<dbReference type="GO" id="GO:0005737">
    <property type="term" value="C:cytoplasm"/>
    <property type="evidence" value="ECO:0007669"/>
    <property type="project" value="UniProtKB-SubCell"/>
</dbReference>
<keyword evidence="2" id="KW-0963">Cytoplasm</keyword>
<dbReference type="PANTHER" id="PTHR18875">
    <property type="entry name" value="SARCOMA ANTIGEN NY-SAR-24/CYTOSKELETAL PROTEIN SOJO"/>
    <property type="match status" value="1"/>
</dbReference>
<comment type="subcellular location">
    <subcellularLocation>
        <location evidence="1">Cytoplasm</location>
    </subcellularLocation>
</comment>
<comment type="caution">
    <text evidence="7">The sequence shown here is derived from an EMBL/GenBank/DDBJ whole genome shotgun (WGS) entry which is preliminary data.</text>
</comment>
<keyword evidence="8" id="KW-1185">Reference proteome</keyword>
<dbReference type="InterPro" id="IPR002347">
    <property type="entry name" value="SDR_fam"/>
</dbReference>
<dbReference type="OrthoDB" id="2160759at2759"/>
<dbReference type="Gene3D" id="3.40.50.720">
    <property type="entry name" value="NAD(P)-binding Rossmann-like Domain"/>
    <property type="match status" value="1"/>
</dbReference>
<evidence type="ECO:0000256" key="4">
    <source>
        <dbReference type="ARBA" id="ARBA00023054"/>
    </source>
</evidence>
<accession>A0A1V4K0A3</accession>
<sequence length="1435" mass="166153">MEYSMWTCSKSVAAEDLLANLQSLQNQLRRTEKDLQTVEEELSSTSTSEHYGHCFGEAVDLTLEDLAQPNCSYQGISNCKKNAGKTSCQDFQRKSKFYSVSTNPDKIVEENECLKEKLNALHQQNAYLTSQNCYLKNRVETVNVELMQSKTRIAYLESTVGTHLVSIPKLKEQIINLEAEVSAQDKILRDAEDKLDQSRKIEMEKENILQRYKKDYKNLKIELIERSKQGKRAEQQRNEALLNAEELTRAFKKFKEKATEKLEKVKAEEVLLRKRLINCEKEKDKLNEKCVSYRKDLESLEEQLRQLKEENHSTKEEIRTLEAKNTEMVSMLTWSDKKIIELESELGEKEIVLKEKNALISENAELKALTAQQHNCLKLCHQEIEDSREERNILETIISQLSQSTSEEFKWHHLKHQLSSSSTEAALSESCESSIKLAMKEAEIQKPRANLTVCNGAENLSNNNEGQENSGLCDLEADLVKLIRSQGERRNCQQLELISKQFERERQRFQKEIEELHTKLTKADDENSSLKTSMAQRASQFQIIQEDLLKKASKTSSLEREITKKSSQLSALEKQLEEKTIAYSAAAARNTELEQELMGKNRRIHELETTISEEHKQITSAFEKEKLVHLEQHKEMEKQIEMLQTQLEKKHQQFIEQEKIISILQQDVIHKQHHIESLDRLLMESREKMENQNIKKDQGLKVLKSQLTEERLKVGQLESALDMCKEEVALYLCQSQENKEIFENQLKKKSEEVHYLQKEIKLKDQNIQGTSEQNIRLQQTLHHQQQMLQQETIRNGELEDIQIKLEKQVSHLEQELQKQKAYGEDELRKTEEKLRLAAQEADVNRQKVDELNGTIRQIKLEMNQCKNELTGVEKEVTQLKQDCEDKAMQINQLDITLEEARSELNEKANKVNDLEDRLLQSETCHREALQKTAELESALQNARGELKVVLTQLQELQDALQNAQSSLEEKHVAIRDLTTELRYCKGEIEDKNQELLDMDQALKERNWELKQRAAQITQLDMTVREHRGEMEQQIIRLECNLEKSELEIKECNKQIQILEKKLQHSKDELREKEFELLQRDQEINQLKKRIERKQQSPGALENVVAPLNKNCCLKHLVERMARRNVLITGCSSGIGFALAVKMAKDEQKRFKVYATMRNLAKKEPLEEAAGHRLGKTLEIKQLDVCDEQSIKTCVNSIPDRRIDVLVSNAGMGLIGPIECQTIEEMKTVMDTNFFGLVRLLKEILPDMKRRKSGHIVIISSVMGIQGILFNDVYAASKFAVEGFCESLAIQALKFKLQLSLIEPGPVVTEFERKVFEDGMKMDLSAADEETAEMFTNIYLKNYKQIFQSLGQSAEDVAEHTVKIILADNPPFRHQTNTLYTPMTTLKYADPNGDLPIDIFYKMVFHHDKIFSASLNFIKLLRWRSRKSFDLGKPSQ</sequence>
<dbReference type="FunFam" id="3.40.50.720:FF:000323">
    <property type="entry name" value="Estradiol 17-beta-dehydrogenase 1"/>
    <property type="match status" value="1"/>
</dbReference>
<feature type="coiled-coil region" evidence="6">
    <location>
        <begin position="1027"/>
        <end position="1096"/>
    </location>
</feature>